<dbReference type="InterPro" id="IPR004099">
    <property type="entry name" value="Pyr_nucl-diS_OxRdtase_dimer"/>
</dbReference>
<feature type="domain" description="Pyridine nucleotide-disulphide oxidoreductase dimerisation" evidence="13">
    <location>
        <begin position="471"/>
        <end position="575"/>
    </location>
</feature>
<keyword evidence="7" id="KW-0274">FAD</keyword>
<evidence type="ECO:0000256" key="10">
    <source>
        <dbReference type="ARBA" id="ARBA00023027"/>
    </source>
</evidence>
<dbReference type="Pfam" id="PF07992">
    <property type="entry name" value="Pyr_redox_2"/>
    <property type="match status" value="1"/>
</dbReference>
<dbReference type="EMBL" id="JATAAI010000001">
    <property type="protein sequence ID" value="KAK1748962.1"/>
    <property type="molecule type" value="Genomic_DNA"/>
</dbReference>
<keyword evidence="9" id="KW-0560">Oxidoreductase</keyword>
<dbReference type="GO" id="GO:0050660">
    <property type="term" value="F:flavin adenine dinucleotide binding"/>
    <property type="evidence" value="ECO:0007669"/>
    <property type="project" value="TreeGrafter"/>
</dbReference>
<evidence type="ECO:0000256" key="1">
    <source>
        <dbReference type="ARBA" id="ARBA00001974"/>
    </source>
</evidence>
<keyword evidence="12" id="KW-0732">Signal</keyword>
<keyword evidence="10" id="KW-0520">NAD</keyword>
<evidence type="ECO:0000313" key="16">
    <source>
        <dbReference type="Proteomes" id="UP001224775"/>
    </source>
</evidence>
<feature type="domain" description="FAD/NAD(P)-binding" evidence="14">
    <location>
        <begin position="70"/>
        <end position="420"/>
    </location>
</feature>
<sequence length="607" mass="63872">MGLLYQSASVSMIMLHMFLCLNSSNGFNLPSKLHSAPTQLRLHQHHIMANPRATTYLQLTSEELADIDWDLAVIGAGPVGVSAALLAARAPYNKKVILIDAPRNSGALMNEATGEDLSIGGPTGLFSKALRDAGKRISVSSLKGMGLRDDSVWNEVVTSCLELASCNARDTVRQLEYAGITYVQGNAAFADSGGSSSLFVTAEDNSITTIQASKTLLATGSTPFRPGGIPFDGKRVFDSDSINTLSYLPKSVAIVGSGIIAIEFAKIFKNLGADVTLIIRDDIPRNALMKIGLDKDIAATLVADLVRSGINIERGAQVKKFHVPRDNAKAPIVLDIEAKGGGTRASGAATTVKCDIYLAAVGRKPNTASLNLQAAGVKTDSYGGVEVDSELKATSTGGNVYAAGDVLGRPFLASTGMAQGFAAVRIMFDGEASSATSGGYSNSDMCSVGDLSMTGDNFDPKSLAANPFAFPVGVWSSPEAAYYGLSTQQCKDMGIDAAEGVALYAECLRGLVFSPNGLLKLVYDKSNGQIVGVHICGDDACELIHYGMELVKAERTIDDILKNLYSAVTFHEMYRIAAMAAVDGAGARKRRAAVGKALAARNRGIKE</sequence>
<evidence type="ECO:0000256" key="7">
    <source>
        <dbReference type="ARBA" id="ARBA00022827"/>
    </source>
</evidence>
<dbReference type="Gene3D" id="3.50.50.60">
    <property type="entry name" value="FAD/NAD(P)-binding domain"/>
    <property type="match status" value="2"/>
</dbReference>
<evidence type="ECO:0000256" key="4">
    <source>
        <dbReference type="ARBA" id="ARBA00012772"/>
    </source>
</evidence>
<comment type="caution">
    <text evidence="15">The sequence shown here is derived from an EMBL/GenBank/DDBJ whole genome shotgun (WGS) entry which is preliminary data.</text>
</comment>
<dbReference type="InterPro" id="IPR016156">
    <property type="entry name" value="FAD/NAD-linked_Rdtase_dimer_sf"/>
</dbReference>
<evidence type="ECO:0000256" key="5">
    <source>
        <dbReference type="ARBA" id="ARBA00022490"/>
    </source>
</evidence>
<dbReference type="SUPFAM" id="SSF51905">
    <property type="entry name" value="FAD/NAD(P)-binding domain"/>
    <property type="match status" value="1"/>
</dbReference>
<dbReference type="Proteomes" id="UP001224775">
    <property type="component" value="Unassembled WGS sequence"/>
</dbReference>
<gene>
    <name evidence="15" type="ORF">QTG54_000901</name>
</gene>
<keyword evidence="16" id="KW-1185">Reference proteome</keyword>
<dbReference type="GO" id="GO:0005829">
    <property type="term" value="C:cytosol"/>
    <property type="evidence" value="ECO:0007669"/>
    <property type="project" value="TreeGrafter"/>
</dbReference>
<dbReference type="InterPro" id="IPR036188">
    <property type="entry name" value="FAD/NAD-bd_sf"/>
</dbReference>
<evidence type="ECO:0000256" key="8">
    <source>
        <dbReference type="ARBA" id="ARBA00022857"/>
    </source>
</evidence>
<dbReference type="PRINTS" id="PR00368">
    <property type="entry name" value="FADPNR"/>
</dbReference>
<evidence type="ECO:0000313" key="15">
    <source>
        <dbReference type="EMBL" id="KAK1748962.1"/>
    </source>
</evidence>
<dbReference type="PANTHER" id="PTHR22912:SF93">
    <property type="entry name" value="SOLUBLE PYRIDINE NUCLEOTIDE TRANSHYDROGENASE"/>
    <property type="match status" value="1"/>
</dbReference>
<evidence type="ECO:0000259" key="13">
    <source>
        <dbReference type="Pfam" id="PF02852"/>
    </source>
</evidence>
<dbReference type="AlphaFoldDB" id="A0AAD9DIY6"/>
<dbReference type="GO" id="GO:0006103">
    <property type="term" value="P:2-oxoglutarate metabolic process"/>
    <property type="evidence" value="ECO:0007669"/>
    <property type="project" value="TreeGrafter"/>
</dbReference>
<evidence type="ECO:0000256" key="9">
    <source>
        <dbReference type="ARBA" id="ARBA00023002"/>
    </source>
</evidence>
<comment type="cofactor">
    <cofactor evidence="1">
        <name>FAD</name>
        <dbReference type="ChEBI" id="CHEBI:57692"/>
    </cofactor>
</comment>
<feature type="chain" id="PRO_5042104450" description="NAD(P)(+) transhydrogenase (Si-specific)" evidence="12">
    <location>
        <begin position="27"/>
        <end position="607"/>
    </location>
</feature>
<organism evidence="15 16">
    <name type="scientific">Skeletonema marinoi</name>
    <dbReference type="NCBI Taxonomy" id="267567"/>
    <lineage>
        <taxon>Eukaryota</taxon>
        <taxon>Sar</taxon>
        <taxon>Stramenopiles</taxon>
        <taxon>Ochrophyta</taxon>
        <taxon>Bacillariophyta</taxon>
        <taxon>Coscinodiscophyceae</taxon>
        <taxon>Thalassiosirophycidae</taxon>
        <taxon>Thalassiosirales</taxon>
        <taxon>Skeletonemataceae</taxon>
        <taxon>Skeletonema</taxon>
        <taxon>Skeletonema marinoi-dohrnii complex</taxon>
    </lineage>
</organism>
<evidence type="ECO:0000256" key="3">
    <source>
        <dbReference type="ARBA" id="ARBA00004496"/>
    </source>
</evidence>
<comment type="function">
    <text evidence="2">Conversion of NADPH, generated by peripheral catabolic pathways, to NADH, which can enter the respiratory chain for energy generation.</text>
</comment>
<dbReference type="Pfam" id="PF02852">
    <property type="entry name" value="Pyr_redox_dim"/>
    <property type="match status" value="1"/>
</dbReference>
<reference evidence="15" key="1">
    <citation type="submission" date="2023-06" db="EMBL/GenBank/DDBJ databases">
        <title>Survivors Of The Sea: Transcriptome response of Skeletonema marinoi to long-term dormancy.</title>
        <authorList>
            <person name="Pinder M.I.M."/>
            <person name="Kourtchenko O."/>
            <person name="Robertson E.K."/>
            <person name="Larsson T."/>
            <person name="Maumus F."/>
            <person name="Osuna-Cruz C.M."/>
            <person name="Vancaester E."/>
            <person name="Stenow R."/>
            <person name="Vandepoele K."/>
            <person name="Ploug H."/>
            <person name="Bruchert V."/>
            <person name="Godhe A."/>
            <person name="Topel M."/>
        </authorList>
    </citation>
    <scope>NUCLEOTIDE SEQUENCE</scope>
    <source>
        <strain evidence="15">R05AC</strain>
    </source>
</reference>
<evidence type="ECO:0000256" key="2">
    <source>
        <dbReference type="ARBA" id="ARBA00002842"/>
    </source>
</evidence>
<dbReference type="EC" id="1.6.1.1" evidence="4"/>
<evidence type="ECO:0000256" key="12">
    <source>
        <dbReference type="SAM" id="SignalP"/>
    </source>
</evidence>
<dbReference type="InterPro" id="IPR023753">
    <property type="entry name" value="FAD/NAD-binding_dom"/>
</dbReference>
<evidence type="ECO:0000259" key="14">
    <source>
        <dbReference type="Pfam" id="PF07992"/>
    </source>
</evidence>
<dbReference type="FunFam" id="3.50.50.60:FF:000358">
    <property type="entry name" value="Irc15p"/>
    <property type="match status" value="1"/>
</dbReference>
<keyword evidence="6" id="KW-0285">Flavoprotein</keyword>
<evidence type="ECO:0000256" key="11">
    <source>
        <dbReference type="ARBA" id="ARBA00031183"/>
    </source>
</evidence>
<proteinExistence type="predicted"/>
<dbReference type="GO" id="GO:0003957">
    <property type="term" value="F:NAD(P)+ transhydrogenase (Si-specific) activity"/>
    <property type="evidence" value="ECO:0007669"/>
    <property type="project" value="UniProtKB-EC"/>
</dbReference>
<dbReference type="InterPro" id="IPR050151">
    <property type="entry name" value="Class-I_Pyr_Nuc-Dis_Oxidored"/>
</dbReference>
<keyword evidence="5" id="KW-0963">Cytoplasm</keyword>
<dbReference type="PANTHER" id="PTHR22912">
    <property type="entry name" value="DISULFIDE OXIDOREDUCTASE"/>
    <property type="match status" value="1"/>
</dbReference>
<evidence type="ECO:0000256" key="6">
    <source>
        <dbReference type="ARBA" id="ARBA00022630"/>
    </source>
</evidence>
<protein>
    <recommendedName>
        <fullName evidence="4">NAD(P)(+) transhydrogenase (Si-specific)</fullName>
        <ecNumber evidence="4">1.6.1.1</ecNumber>
    </recommendedName>
    <alternativeName>
        <fullName evidence="11">NAD(P)(+) transhydrogenase [B-specific]</fullName>
    </alternativeName>
</protein>
<dbReference type="PRINTS" id="PR00411">
    <property type="entry name" value="PNDRDTASEI"/>
</dbReference>
<keyword evidence="8" id="KW-0521">NADP</keyword>
<dbReference type="SUPFAM" id="SSF55424">
    <property type="entry name" value="FAD/NAD-linked reductases, dimerisation (C-terminal) domain"/>
    <property type="match status" value="1"/>
</dbReference>
<dbReference type="Gene3D" id="3.30.390.30">
    <property type="match status" value="1"/>
</dbReference>
<dbReference type="GO" id="GO:0004148">
    <property type="term" value="F:dihydrolipoyl dehydrogenase (NADH) activity"/>
    <property type="evidence" value="ECO:0007669"/>
    <property type="project" value="TreeGrafter"/>
</dbReference>
<accession>A0AAD9DIY6</accession>
<comment type="subcellular location">
    <subcellularLocation>
        <location evidence="3">Cytoplasm</location>
    </subcellularLocation>
</comment>
<feature type="signal peptide" evidence="12">
    <location>
        <begin position="1"/>
        <end position="26"/>
    </location>
</feature>
<name>A0AAD9DIY6_9STRA</name>